<feature type="domain" description="Mechanosensitive ion channel transmembrane helices 2/3" evidence="10">
    <location>
        <begin position="119"/>
        <end position="159"/>
    </location>
</feature>
<evidence type="ECO:0000259" key="9">
    <source>
        <dbReference type="Pfam" id="PF21082"/>
    </source>
</evidence>
<keyword evidence="12" id="KW-1185">Reference proteome</keyword>
<evidence type="ECO:0000256" key="4">
    <source>
        <dbReference type="ARBA" id="ARBA00022692"/>
    </source>
</evidence>
<proteinExistence type="inferred from homology"/>
<dbReference type="SUPFAM" id="SSF50182">
    <property type="entry name" value="Sm-like ribonucleoproteins"/>
    <property type="match status" value="1"/>
</dbReference>
<feature type="domain" description="Mechanosensitive ion channel MscS C-terminal" evidence="9">
    <location>
        <begin position="235"/>
        <end position="315"/>
    </location>
</feature>
<dbReference type="Pfam" id="PF21082">
    <property type="entry name" value="MS_channel_3rd"/>
    <property type="match status" value="1"/>
</dbReference>
<keyword evidence="7" id="KW-0997">Cell inner membrane</keyword>
<feature type="transmembrane region" description="Helical" evidence="7">
    <location>
        <begin position="112"/>
        <end position="136"/>
    </location>
</feature>
<comment type="subunit">
    <text evidence="7">Homoheptamer.</text>
</comment>
<dbReference type="SUPFAM" id="SSF82689">
    <property type="entry name" value="Mechanosensitive channel protein MscS (YggB), C-terminal domain"/>
    <property type="match status" value="1"/>
</dbReference>
<dbReference type="Proteomes" id="UP001361239">
    <property type="component" value="Unassembled WGS sequence"/>
</dbReference>
<name>A0ABU8S293_9SPHN</name>
<dbReference type="PANTHER" id="PTHR30221:SF8">
    <property type="entry name" value="SMALL-CONDUCTANCE MECHANOSENSITIVE CHANNEL"/>
    <property type="match status" value="1"/>
</dbReference>
<sequence length="340" mass="37643">MNCGNVAGGHPHHLREQVSLGRKPTCITAFRTKKRAPFGQPNVPLKRIRMTCSFREYGAGMNLNLQSDELVYWVARIGSAALILLIGLWLAYSISKVVRTKAIENPRIDTTLGTFLSLIIRYALIIVVLIVVLQQFGIQTTSLVAILGASALAIGLALQGTLTNVASGIMIAFMRPYHIGDFVEINGREGIVFDLDLFFTKLRSENDQIILVPNGQAASNPIINHTRKGMRCCILRVGIGYEDDIDHALRVLSGIMQNDTRALGEPPAWFGVQQLGDFAVTVEGRVWVATEEHRIFKAEMTKLIKEAYDREGVEMPYPHAVEMSKGEVPRREPPLKQAPA</sequence>
<reference evidence="11 12" key="1">
    <citation type="submission" date="2024-03" db="EMBL/GenBank/DDBJ databases">
        <authorList>
            <person name="Jo J.-H."/>
        </authorList>
    </citation>
    <scope>NUCLEOTIDE SEQUENCE [LARGE SCALE GENOMIC DNA]</scope>
    <source>
        <strain evidence="11 12">PS1R-30</strain>
    </source>
</reference>
<dbReference type="InterPro" id="IPR049142">
    <property type="entry name" value="MS_channel_1st"/>
</dbReference>
<comment type="caution">
    <text evidence="11">The sequence shown here is derived from an EMBL/GenBank/DDBJ whole genome shotgun (WGS) entry which is preliminary data.</text>
</comment>
<dbReference type="Gene3D" id="3.30.70.100">
    <property type="match status" value="1"/>
</dbReference>
<evidence type="ECO:0000256" key="7">
    <source>
        <dbReference type="RuleBase" id="RU369025"/>
    </source>
</evidence>
<keyword evidence="7" id="KW-0813">Transport</keyword>
<comment type="similarity">
    <text evidence="2 7">Belongs to the MscS (TC 1.A.23) family.</text>
</comment>
<dbReference type="EMBL" id="JBBHJZ010000007">
    <property type="protein sequence ID" value="MEJ5979392.1"/>
    <property type="molecule type" value="Genomic_DNA"/>
</dbReference>
<dbReference type="InterPro" id="IPR011014">
    <property type="entry name" value="MscS_channel_TM-2"/>
</dbReference>
<dbReference type="RefSeq" id="WP_339589328.1">
    <property type="nucleotide sequence ID" value="NZ_JBBHJZ010000007.1"/>
</dbReference>
<evidence type="ECO:0000313" key="11">
    <source>
        <dbReference type="EMBL" id="MEJ5979392.1"/>
    </source>
</evidence>
<protein>
    <recommendedName>
        <fullName evidence="7">Small-conductance mechanosensitive channel</fullName>
    </recommendedName>
</protein>
<evidence type="ECO:0000256" key="6">
    <source>
        <dbReference type="ARBA" id="ARBA00023136"/>
    </source>
</evidence>
<keyword evidence="3" id="KW-1003">Cell membrane</keyword>
<evidence type="ECO:0000256" key="1">
    <source>
        <dbReference type="ARBA" id="ARBA00004651"/>
    </source>
</evidence>
<dbReference type="SUPFAM" id="SSF82861">
    <property type="entry name" value="Mechanosensitive channel protein MscS (YggB), transmembrane region"/>
    <property type="match status" value="1"/>
</dbReference>
<comment type="subcellular location">
    <subcellularLocation>
        <location evidence="7">Cell inner membrane</location>
        <topology evidence="7">Multi-pass membrane protein</topology>
    </subcellularLocation>
    <subcellularLocation>
        <location evidence="1">Cell membrane</location>
        <topology evidence="1">Multi-pass membrane protein</topology>
    </subcellularLocation>
</comment>
<dbReference type="InterPro" id="IPR023408">
    <property type="entry name" value="MscS_beta-dom_sf"/>
</dbReference>
<evidence type="ECO:0000256" key="5">
    <source>
        <dbReference type="ARBA" id="ARBA00022989"/>
    </source>
</evidence>
<accession>A0ABU8S293</accession>
<keyword evidence="4 7" id="KW-0812">Transmembrane</keyword>
<feature type="domain" description="Mechanosensitive ion channel MscS" evidence="8">
    <location>
        <begin position="161"/>
        <end position="227"/>
    </location>
</feature>
<dbReference type="InterPro" id="IPR049278">
    <property type="entry name" value="MS_channel_C"/>
</dbReference>
<evidence type="ECO:0000313" key="12">
    <source>
        <dbReference type="Proteomes" id="UP001361239"/>
    </source>
</evidence>
<feature type="transmembrane region" description="Helical" evidence="7">
    <location>
        <begin position="142"/>
        <end position="165"/>
    </location>
</feature>
<dbReference type="Pfam" id="PF21088">
    <property type="entry name" value="MS_channel_1st"/>
    <property type="match status" value="1"/>
</dbReference>
<comment type="caution">
    <text evidence="7">Lacks conserved residue(s) required for the propagation of feature annotation.</text>
</comment>
<dbReference type="PANTHER" id="PTHR30221">
    <property type="entry name" value="SMALL-CONDUCTANCE MECHANOSENSITIVE CHANNEL"/>
    <property type="match status" value="1"/>
</dbReference>
<keyword evidence="7" id="KW-0406">Ion transport</keyword>
<evidence type="ECO:0000259" key="8">
    <source>
        <dbReference type="Pfam" id="PF00924"/>
    </source>
</evidence>
<keyword evidence="5 7" id="KW-1133">Transmembrane helix</keyword>
<comment type="function">
    <text evidence="7">Mechanosensitive channel that participates in the regulation of osmotic pressure changes within the cell, opening in response to stretch forces in the membrane lipid bilayer, without the need for other proteins. Contributes to normal resistance to hypoosmotic shock. Forms an ion channel of 1.0 nanosiemens conductance with a slight preference for anions.</text>
</comment>
<feature type="transmembrane region" description="Helical" evidence="7">
    <location>
        <begin position="70"/>
        <end position="92"/>
    </location>
</feature>
<organism evidence="11 12">
    <name type="scientific">Novosphingobium anseongense</name>
    <dbReference type="NCBI Taxonomy" id="3133436"/>
    <lineage>
        <taxon>Bacteria</taxon>
        <taxon>Pseudomonadati</taxon>
        <taxon>Pseudomonadota</taxon>
        <taxon>Alphaproteobacteria</taxon>
        <taxon>Sphingomonadales</taxon>
        <taxon>Sphingomonadaceae</taxon>
        <taxon>Novosphingobium</taxon>
    </lineage>
</organism>
<dbReference type="InterPro" id="IPR045275">
    <property type="entry name" value="MscS_archaea/bacteria_type"/>
</dbReference>
<keyword evidence="6 7" id="KW-0472">Membrane</keyword>
<evidence type="ECO:0000259" key="10">
    <source>
        <dbReference type="Pfam" id="PF21088"/>
    </source>
</evidence>
<gene>
    <name evidence="11" type="ORF">WG901_22250</name>
</gene>
<keyword evidence="7" id="KW-0407">Ion channel</keyword>
<evidence type="ECO:0000256" key="3">
    <source>
        <dbReference type="ARBA" id="ARBA00022475"/>
    </source>
</evidence>
<dbReference type="InterPro" id="IPR006685">
    <property type="entry name" value="MscS_channel_2nd"/>
</dbReference>
<dbReference type="Gene3D" id="2.30.30.60">
    <property type="match status" value="1"/>
</dbReference>
<dbReference type="Pfam" id="PF00924">
    <property type="entry name" value="MS_channel_2nd"/>
    <property type="match status" value="1"/>
</dbReference>
<evidence type="ECO:0000256" key="2">
    <source>
        <dbReference type="ARBA" id="ARBA00008017"/>
    </source>
</evidence>
<dbReference type="Gene3D" id="1.10.287.1260">
    <property type="match status" value="1"/>
</dbReference>
<dbReference type="InterPro" id="IPR011066">
    <property type="entry name" value="MscS_channel_C_sf"/>
</dbReference>
<dbReference type="InterPro" id="IPR010920">
    <property type="entry name" value="LSM_dom_sf"/>
</dbReference>